<dbReference type="Proteomes" id="UP001064896">
    <property type="component" value="Chromosome"/>
</dbReference>
<dbReference type="InterPro" id="IPR002035">
    <property type="entry name" value="VWF_A"/>
</dbReference>
<evidence type="ECO:0000313" key="3">
    <source>
        <dbReference type="EMBL" id="BCD86707.1"/>
    </source>
</evidence>
<evidence type="ECO:0000313" key="4">
    <source>
        <dbReference type="Proteomes" id="UP001064896"/>
    </source>
</evidence>
<name>A0ABM7LAU6_9PSED</name>
<evidence type="ECO:0000256" key="1">
    <source>
        <dbReference type="SAM" id="SignalP"/>
    </source>
</evidence>
<dbReference type="InterPro" id="IPR036465">
    <property type="entry name" value="vWFA_dom_sf"/>
</dbReference>
<accession>A0ABM7LAU6</accession>
<dbReference type="SUPFAM" id="SSF53300">
    <property type="entry name" value="vWA-like"/>
    <property type="match status" value="1"/>
</dbReference>
<feature type="domain" description="VWFA" evidence="2">
    <location>
        <begin position="46"/>
        <end position="351"/>
    </location>
</feature>
<evidence type="ECO:0000259" key="2">
    <source>
        <dbReference type="PROSITE" id="PS50234"/>
    </source>
</evidence>
<dbReference type="RefSeq" id="WP_265167685.1">
    <property type="nucleotide sequence ID" value="NZ_AP023081.1"/>
</dbReference>
<protein>
    <recommendedName>
        <fullName evidence="2">VWFA domain-containing protein</fullName>
    </recommendedName>
</protein>
<dbReference type="Gene3D" id="3.40.50.410">
    <property type="entry name" value="von Willebrand factor, type A domain"/>
    <property type="match status" value="1"/>
</dbReference>
<feature type="chain" id="PRO_5046607971" description="VWFA domain-containing protein" evidence="1">
    <location>
        <begin position="27"/>
        <end position="1434"/>
    </location>
</feature>
<keyword evidence="1" id="KW-0732">Signal</keyword>
<reference evidence="3" key="1">
    <citation type="submission" date="2020-05" db="EMBL/GenBank/DDBJ databases">
        <title>Complete genome sequence of Pseudomonas sp. Sm006.</title>
        <authorList>
            <person name="Takeuchi K."/>
            <person name="Someya N."/>
        </authorList>
    </citation>
    <scope>NUCLEOTIDE SEQUENCE</scope>
    <source>
        <strain evidence="3">Sm006</strain>
    </source>
</reference>
<dbReference type="EMBL" id="AP023081">
    <property type="protein sequence ID" value="BCD86707.1"/>
    <property type="molecule type" value="Genomic_DNA"/>
</dbReference>
<dbReference type="PROSITE" id="PS50234">
    <property type="entry name" value="VWFA"/>
    <property type="match status" value="1"/>
</dbReference>
<keyword evidence="4" id="KW-1185">Reference proteome</keyword>
<organism evidence="3 4">
    <name type="scientific">Pseudomonas solani</name>
    <dbReference type="NCBI Taxonomy" id="2731552"/>
    <lineage>
        <taxon>Bacteria</taxon>
        <taxon>Pseudomonadati</taxon>
        <taxon>Pseudomonadota</taxon>
        <taxon>Gammaproteobacteria</taxon>
        <taxon>Pseudomonadales</taxon>
        <taxon>Pseudomonadaceae</taxon>
        <taxon>Pseudomonas</taxon>
    </lineage>
</organism>
<sequence>MSIKRQLAIGASAFAYLSLSLSTALADDTEIYTTRELPADQRVRPNILFVIDTSGSMQSGVPGTNCNSLTPIDRTSDGIPRDWCTSTEARTNRTNNGQLTRIQVVKEVVNQLVDELALSNDSNIGLVRFSSDDEGGFVNVPVQQAGTVANTFKTQLNSYYASGSTPLLETYHEAAQYMRGAALVYGNSSRGVIENGKNTTTRNPWNSATASYSGSSYLSPIQNSCQKSNIIVLTDGLPNNDSGSNTAIQNLTRTGTANTNYTSCNRGYPTDGEANAGCWMPGLAEWLANNDNGPASVNGKQTISTYTIGFGNISDTRLLSDTAALGQGKFFTTNDTSGLVTSLKSIIVDILAENTTFTTPTVSVSAYSNFGYRNDLYYALFRPAKGARWLGNIKKYKATSDSSGNLVVTDANSNNAVDSATGFFADSAQSYWSASPDGKNAGLGGAASRLTDPANRKLYTYTGSNLEPRTNAGTTSVNLTGSAHLLLNSNTALTKAMLGDASMTDAYKGNLLTWARGTNPADSSIRAQIADVLHNAPKVVAYTSDEDIARISAGTTQDKLALFYGTNEGFIGAINPANGNELFSFIPKELLGNLKSYYDDPQGSINKKYGIDGQFDLKVAYGTRNPTTNLRAVSGVTLYAGMGRGGRNYYSLDMTPTTAGDPATIQPKLNWVIRGGSGGSTGFSRLGQTWSTPKVAKVKWNGTVTDVLIFTGGYDTNQDNDATPDNPKNDSYGNALYVVNANTGQKLWMAGPSGDTDANLTLSSMTNSMPADPALVDLGGDGLIDTIFTSDTRGQIFRFDINQSNTSASNFATGNRIANIGGTDATNNRRFYNQPDVALIKERGGQSYYTISIGSGYRGHPLSEAALDRFYVIRDKNVYSAPTYCSATVTTNCTASITESNLVDVSSVNLTSAQAQDIQNQINTKRAEIDTLTAAETNARNALTAYQTSIGYTAKLNTLVETNTTINQKQSAIDTILRNDPYVKAHAAETDSRTQSHSLVVSAQSALAQLNAQTPTTPAASSFQAAELDNAQGTDVGALQARITAALNDSNLSSQYAAIIAKQNQITATKAAGGDASAQESDLSTLTEAYESSAAYQTRQTLITNLSGINDKVTQIAALQAQIIAAYNLGTPAGDSDAASKLTQLDAAKTSLTSLLPGGLPAVPAGTTNGDLIARTETQNQTNLEAISSPLVTQANLLTSLEGERLTLAGQASTLQSELQALANQAYSASSNLLNATQLAEATAQDPTPPLTQFDAYNYLISKAQAAAVAGIPTKRQEINTLYAQLTPGDSYTPNPTLLANSSGWFIRFPTGEKVLSSSTSFAGSVLFTTFRPSGQQTTTCGPDVGRGRFYALNLIDASAVFTQTVSGTKTPVRSFDLAHGGIPPKPATILRDDNRVGLLCGAEGCTPPDTTCVDGAQICETNKAIRDLYWREN</sequence>
<gene>
    <name evidence="3" type="ORF">PSm6_31140</name>
</gene>
<feature type="signal peptide" evidence="1">
    <location>
        <begin position="1"/>
        <end position="26"/>
    </location>
</feature>
<proteinExistence type="predicted"/>